<evidence type="ECO:0000313" key="1">
    <source>
        <dbReference type="EMBL" id="KAH7846487.1"/>
    </source>
</evidence>
<proteinExistence type="predicted"/>
<protein>
    <submittedName>
        <fullName evidence="1">Uncharacterized protein</fullName>
    </submittedName>
</protein>
<reference evidence="1 2" key="1">
    <citation type="journal article" date="2021" name="Hortic Res">
        <title>High-quality reference genome and annotation aids understanding of berry development for evergreen blueberry (Vaccinium darrowii).</title>
        <authorList>
            <person name="Yu J."/>
            <person name="Hulse-Kemp A.M."/>
            <person name="Babiker E."/>
            <person name="Staton M."/>
        </authorList>
    </citation>
    <scope>NUCLEOTIDE SEQUENCE [LARGE SCALE GENOMIC DNA]</scope>
    <source>
        <strain evidence="2">cv. NJ 8807/NJ 8810</strain>
        <tissue evidence="1">Young leaf</tissue>
    </source>
</reference>
<name>A0ACB7XZP2_9ERIC</name>
<keyword evidence="2" id="KW-1185">Reference proteome</keyword>
<comment type="caution">
    <text evidence="1">The sequence shown here is derived from an EMBL/GenBank/DDBJ whole genome shotgun (WGS) entry which is preliminary data.</text>
</comment>
<evidence type="ECO:0000313" key="2">
    <source>
        <dbReference type="Proteomes" id="UP000828048"/>
    </source>
</evidence>
<gene>
    <name evidence="1" type="ORF">Vadar_014546</name>
</gene>
<sequence length="138" mass="15850">MEVVESRSQGPCRDYVPMEELISDSKTNGSELLEQGCIQYGMVSMLVKSIDMTFHAIESNRRRCKIEETLIEKNFDVAFQVIYEFNLPAVDIYAGVAASLAERKRGGQLTEFFRSIKGTIDDDDWDQVTELCFEIVWY</sequence>
<dbReference type="Proteomes" id="UP000828048">
    <property type="component" value="Chromosome 5"/>
</dbReference>
<dbReference type="EMBL" id="CM037155">
    <property type="protein sequence ID" value="KAH7846487.1"/>
    <property type="molecule type" value="Genomic_DNA"/>
</dbReference>
<accession>A0ACB7XZP2</accession>
<organism evidence="1 2">
    <name type="scientific">Vaccinium darrowii</name>
    <dbReference type="NCBI Taxonomy" id="229202"/>
    <lineage>
        <taxon>Eukaryota</taxon>
        <taxon>Viridiplantae</taxon>
        <taxon>Streptophyta</taxon>
        <taxon>Embryophyta</taxon>
        <taxon>Tracheophyta</taxon>
        <taxon>Spermatophyta</taxon>
        <taxon>Magnoliopsida</taxon>
        <taxon>eudicotyledons</taxon>
        <taxon>Gunneridae</taxon>
        <taxon>Pentapetalae</taxon>
        <taxon>asterids</taxon>
        <taxon>Ericales</taxon>
        <taxon>Ericaceae</taxon>
        <taxon>Vaccinioideae</taxon>
        <taxon>Vaccinieae</taxon>
        <taxon>Vaccinium</taxon>
    </lineage>
</organism>